<organism evidence="3 4">
    <name type="scientific">Psylliodes chrysocephalus</name>
    <dbReference type="NCBI Taxonomy" id="3402493"/>
    <lineage>
        <taxon>Eukaryota</taxon>
        <taxon>Metazoa</taxon>
        <taxon>Ecdysozoa</taxon>
        <taxon>Arthropoda</taxon>
        <taxon>Hexapoda</taxon>
        <taxon>Insecta</taxon>
        <taxon>Pterygota</taxon>
        <taxon>Neoptera</taxon>
        <taxon>Endopterygota</taxon>
        <taxon>Coleoptera</taxon>
        <taxon>Polyphaga</taxon>
        <taxon>Cucujiformia</taxon>
        <taxon>Chrysomeloidea</taxon>
        <taxon>Chrysomelidae</taxon>
        <taxon>Galerucinae</taxon>
        <taxon>Alticini</taxon>
        <taxon>Psylliodes</taxon>
    </lineage>
</organism>
<reference evidence="3" key="1">
    <citation type="submission" date="2022-01" db="EMBL/GenBank/DDBJ databases">
        <authorList>
            <person name="King R."/>
        </authorList>
    </citation>
    <scope>NUCLEOTIDE SEQUENCE</scope>
</reference>
<dbReference type="PANTHER" id="PTHR21113">
    <property type="entry name" value="AGAP001705-PA"/>
    <property type="match status" value="1"/>
</dbReference>
<feature type="non-terminal residue" evidence="3">
    <location>
        <position position="1"/>
    </location>
</feature>
<proteinExistence type="predicted"/>
<dbReference type="PANTHER" id="PTHR21113:SF14">
    <property type="entry name" value="LP24064P"/>
    <property type="match status" value="1"/>
</dbReference>
<feature type="non-terminal residue" evidence="3">
    <location>
        <position position="214"/>
    </location>
</feature>
<dbReference type="Proteomes" id="UP001153636">
    <property type="component" value="Chromosome 13"/>
</dbReference>
<sequence length="214" mass="23907">MNSKSCYILVVYLVNGIFGHGMMLEPPGRSSIWRKFPSLGEPNYNDNELFCGGAFVQNELNNGKCGVCGDPYDVPHPQPNENGGFYGRGIIVGYYEPGEVINVSVLLTANHLGYFTYSLCELQDPNAPESGEECFENLLLEDGSDIHPVGPHDYRIENRVVLPNKTCDRCVLRWTYRGGNSWGVCSNGEQRMGCGPQEHFRSCADIKIRNRLSF</sequence>
<protein>
    <recommendedName>
        <fullName evidence="2">Chitin-binding type-4 domain-containing protein</fullName>
    </recommendedName>
</protein>
<evidence type="ECO:0000256" key="1">
    <source>
        <dbReference type="SAM" id="Phobius"/>
    </source>
</evidence>
<keyword evidence="4" id="KW-1185">Reference proteome</keyword>
<evidence type="ECO:0000259" key="2">
    <source>
        <dbReference type="Pfam" id="PF03067"/>
    </source>
</evidence>
<dbReference type="Pfam" id="PF03067">
    <property type="entry name" value="LPMO_10"/>
    <property type="match status" value="1"/>
</dbReference>
<accession>A0A9P0CJD8</accession>
<gene>
    <name evidence="3" type="ORF">PSYICH_LOCUS3692</name>
</gene>
<keyword evidence="1" id="KW-0472">Membrane</keyword>
<feature type="transmembrane region" description="Helical" evidence="1">
    <location>
        <begin position="6"/>
        <end position="24"/>
    </location>
</feature>
<dbReference type="AlphaFoldDB" id="A0A9P0CJD8"/>
<evidence type="ECO:0000313" key="3">
    <source>
        <dbReference type="EMBL" id="CAH1102586.1"/>
    </source>
</evidence>
<dbReference type="OrthoDB" id="64893at2759"/>
<dbReference type="InterPro" id="IPR004302">
    <property type="entry name" value="Cellulose/chitin-bd_N"/>
</dbReference>
<name>A0A9P0CJD8_9CUCU</name>
<keyword evidence="1" id="KW-0812">Transmembrane</keyword>
<dbReference type="EMBL" id="OV651825">
    <property type="protein sequence ID" value="CAH1102586.1"/>
    <property type="molecule type" value="Genomic_DNA"/>
</dbReference>
<feature type="domain" description="Chitin-binding type-4" evidence="2">
    <location>
        <begin position="20"/>
        <end position="206"/>
    </location>
</feature>
<evidence type="ECO:0000313" key="4">
    <source>
        <dbReference type="Proteomes" id="UP001153636"/>
    </source>
</evidence>
<keyword evidence="1" id="KW-1133">Transmembrane helix</keyword>